<feature type="domain" description="DUF4347" evidence="2">
    <location>
        <begin position="54"/>
        <end position="213"/>
    </location>
</feature>
<organism evidence="3 4">
    <name type="scientific">Terasakiella brassicae</name>
    <dbReference type="NCBI Taxonomy" id="1634917"/>
    <lineage>
        <taxon>Bacteria</taxon>
        <taxon>Pseudomonadati</taxon>
        <taxon>Pseudomonadota</taxon>
        <taxon>Alphaproteobacteria</taxon>
        <taxon>Rhodospirillales</taxon>
        <taxon>Terasakiellaceae</taxon>
        <taxon>Terasakiella</taxon>
    </lineage>
</organism>
<proteinExistence type="predicted"/>
<feature type="compositionally biased region" description="Low complexity" evidence="1">
    <location>
        <begin position="2414"/>
        <end position="2426"/>
    </location>
</feature>
<dbReference type="InterPro" id="IPR025592">
    <property type="entry name" value="DUF4347"/>
</dbReference>
<keyword evidence="4" id="KW-1185">Reference proteome</keyword>
<evidence type="ECO:0000313" key="3">
    <source>
        <dbReference type="EMBL" id="GGF55132.1"/>
    </source>
</evidence>
<gene>
    <name evidence="3" type="ORF">GCM10011332_05660</name>
</gene>
<dbReference type="Pfam" id="PF14252">
    <property type="entry name" value="DUF4347"/>
    <property type="match status" value="1"/>
</dbReference>
<dbReference type="Proteomes" id="UP000632498">
    <property type="component" value="Unassembled WGS sequence"/>
</dbReference>
<evidence type="ECO:0000259" key="2">
    <source>
        <dbReference type="Pfam" id="PF14252"/>
    </source>
</evidence>
<accession>A0A917BSV6</accession>
<reference evidence="3" key="1">
    <citation type="journal article" date="2014" name="Int. J. Syst. Evol. Microbiol.">
        <title>Complete genome sequence of Corynebacterium casei LMG S-19264T (=DSM 44701T), isolated from a smear-ripened cheese.</title>
        <authorList>
            <consortium name="US DOE Joint Genome Institute (JGI-PGF)"/>
            <person name="Walter F."/>
            <person name="Albersmeier A."/>
            <person name="Kalinowski J."/>
            <person name="Ruckert C."/>
        </authorList>
    </citation>
    <scope>NUCLEOTIDE SEQUENCE</scope>
    <source>
        <strain evidence="3">CGMCC 1.15254</strain>
    </source>
</reference>
<comment type="caution">
    <text evidence="3">The sequence shown here is derived from an EMBL/GenBank/DDBJ whole genome shotgun (WGS) entry which is preliminary data.</text>
</comment>
<feature type="region of interest" description="Disordered" evidence="1">
    <location>
        <begin position="2344"/>
        <end position="2428"/>
    </location>
</feature>
<evidence type="ECO:0000256" key="1">
    <source>
        <dbReference type="SAM" id="MobiDB-lite"/>
    </source>
</evidence>
<feature type="region of interest" description="Disordered" evidence="1">
    <location>
        <begin position="2532"/>
        <end position="2564"/>
    </location>
</feature>
<feature type="compositionally biased region" description="Polar residues" evidence="1">
    <location>
        <begin position="2367"/>
        <end position="2380"/>
    </location>
</feature>
<name>A0A917BSV6_9PROT</name>
<reference evidence="3" key="2">
    <citation type="submission" date="2020-09" db="EMBL/GenBank/DDBJ databases">
        <authorList>
            <person name="Sun Q."/>
            <person name="Zhou Y."/>
        </authorList>
    </citation>
    <scope>NUCLEOTIDE SEQUENCE</scope>
    <source>
        <strain evidence="3">CGMCC 1.15254</strain>
    </source>
</reference>
<dbReference type="EMBL" id="BMHV01000003">
    <property type="protein sequence ID" value="GGF55132.1"/>
    <property type="molecule type" value="Genomic_DNA"/>
</dbReference>
<protein>
    <recommendedName>
        <fullName evidence="2">DUF4347 domain-containing protein</fullName>
    </recommendedName>
</protein>
<feature type="compositionally biased region" description="Polar residues" evidence="1">
    <location>
        <begin position="2344"/>
        <end position="2359"/>
    </location>
</feature>
<evidence type="ECO:0000313" key="4">
    <source>
        <dbReference type="Proteomes" id="UP000632498"/>
    </source>
</evidence>
<sequence>MGKKPLAVALEQRFMFDAAGVATGAEVAEQNAIDTEAKAVQTSHDSDASAATEIYFIDSNVADYDQLIAGLGGDAEYVVLNGDGNGLDQMAAVLSARSNISAVHVLSHGGQGEVLLGTSSLSSATIEQNRDALEIIGQSLSDDGDILLYGCNIGTGSVGATFIGNLADVTGADIAASDDATGASGDWALEAKTGQIEAALGISLNAQGNYQHDLATFDFTTSSDNVSNVTSTVSGITVTITSSEGAEVGVLPGGGLGGTSGNLAVASVNGVNATSMTFSFSSAVNLTSLRAIDIIATTTANWTFTPNTGSAVTESVDHNTGTLVDLSSLTGITSFTITSASPVSYGVDTIIFEAAPTGPSIDSATYDAATGTLVVTGTNLQANAGGADIDASKFTITGEGEEIHVLNNGTANVELGGSTTQFTLTLSAADKAALNQIMNKNGTESTNATPYNVAVADGWNTNVSGANDLTGNGITVSNVAVPQITSATYDIATNQLVVTGTNFLKRDGATNDIDVSKLTFKGEGDGEHALTSTSSVEITDGTTFTVTLSATDAAGVEALMSKNGTESADGKTYNLAAAEDWAAGADSAVTTVDGTSGVTVSNYNPPVITAVTYNYNTNQLVVTGTNFVAKTGASNDIDVGKLSLTGEGGTVYPLTSVSDVEIDSATQFTITLSGADLVNVESILNQDGTTSALSGDTFNLAAAENWMPGAFSSVDIVSATNVVTVSNYAVPEITSATYDWSTGVVTLTGTNFVGVSGATNDITVANKFTFTGEDGTTYTLSDTANVDVSSATTASFTLSATDKAALASLMTKNGTSADSGQSYNLAAAEDWMAGAPVANNVVDATTGITVSNYVAPAITSATYDAAAGTLVVTGTNLQAKAGATNDIDASKITITGEGGETHVLNNGTANVEIDSATQFTLTLSAADKAALNQIMNKNGTESTNATLYKVAAADGWNANVSGANDLTGNGVTVSNVAVPQITSAAYDYSTNVLTVTGTSFLKRDGAANDIDVSKLTITGEGGATYTLSTSSNVEITNGTTFSVTLSGTDIHKVEELLNKNGTTSATPGTTFNLAGQDTVSGQWAVGADTSVNTADMTGNVITVSNYEVPQIASATYDWSTGQLVLTGTNFVGVTGANNDIDVTKLTITGEDGATYELTSSNVDITSSTTATVTLNAADKLAVHGLLNKNGTSSDGATLYNISAAEDWIIGAPADNNVVDATTGITVSNYAAPTITAATYDSDTGVLTVTGTNFVSKTGANNDIDISTLTFTGGTGNATYDLSSASDVEITSATSFTVTLTGVDKTNVDALLDQTGTSSSAGSTYNIAAADNWLAGGPGSSDIADTDGTVTVSVAPAITSATYDAAAGTLVVTGTNLQAKAGATNDIDASKITITGEGGETHVLNNGTANVEIDSATQFTLTLSAADKAALNQIMNKNGTESTNATSYNVAVADGWNTNVSGANDLTGNTITVSNVAVPQITSATYDIATNQLVVTGTNFLKRDGATNDIDVSKLTFKGEGDGEHALTSTSSVEITDGTTFTVTLSATDAAGVEALMSKNGTESADGKTYNLAAAEDWAAGADSAVTTVDGTSAVTVSNYNPPVITAVTYNYNTNQLVVTGTNFVAKTGASNDIDVGKLSLTGEGGTVYPLTSVSDVEIDSATQFTITLSGADLVNVESILNKDGTTSALSGDTFNLAAAEDWMPGAFASVDIVDATNVVTVSNYAVPEITGATYDMATGVVTLTGTNFVGVSGATNDITVANKFTFTGEDGTTYTLNDTANVDVSSATTASFTLSATDKAALASLMTKNGTSADSGQSYNLAAAEDWMAGAPAANNVVDATTGITVSNYVAPAITSATYDAAAGTLVVTGTNLQAKAGATNDIDASKITITGEGGETHVLNNGTANVEIDSATQFTLTLSAADKAALNQIMNKNGTESTNATLYKVAAADGWNTNVSGANDLTGNGITVSNVAVPEITSAAYDYSTNVLTVTGTSFLKRDGAANDIDVSKLTFKGEGGATYTLTSASDVEITNGTTFTITLSATDAAGVEALTSKNGTSAANGTTYNLAAAEDWAVGADSAVTTVDGTSGVTVSNYNAPAITSVAYDYTTGTLALTGTNFVSKTGAANDIDVSLLSLTGQGNTAYTLTDSADVEITSATSAVITLSATDKLVVNGLLNKDGTTSATGATTFNLGAADNWMTGAFASVDIVDATNAVTVSNYAAPEITSATYDITTKTLVVSGTNFVNKTGAANDVDVSQLTLTGKGAAGSAYTLTSATDVEITSATEFTLVLNETDAAGVAALLDANGTSATDGQTYNLAAAGSWLAQVPVDISDNTGNGITVSNVPISPTSSGLNVSQIGGDEGSSENTAGNEGNPSGNDGNGPVDNGAGNVNVPAGEVNFGNSGDRTTWNEVVSRGGSSSSVIGDPSAGVEGMTIVRNAVTGNDAALNSFYGTGRVSSSNSGGATVGRAGGGTSGLGAANPGLSGLAGVGGGLNGLANGGGLGGGFGGGLGGGFGGLGAGDTGFGGFGAPENGVGQPDGFGNSAPAGESQSLGDEAAPGGEQAFRVPQGGRMNFSAQLVNASGAKDLKVVKALLEAV</sequence>
<feature type="compositionally biased region" description="Polar residues" evidence="1">
    <location>
        <begin position="2402"/>
        <end position="2413"/>
    </location>
</feature>